<accession>A0ABN6S0E2</accession>
<organism evidence="1 2">
    <name type="scientific">Pseudodesulfovibrio nedwellii</name>
    <dbReference type="NCBI Taxonomy" id="2973072"/>
    <lineage>
        <taxon>Bacteria</taxon>
        <taxon>Pseudomonadati</taxon>
        <taxon>Thermodesulfobacteriota</taxon>
        <taxon>Desulfovibrionia</taxon>
        <taxon>Desulfovibrionales</taxon>
        <taxon>Desulfovibrionaceae</taxon>
    </lineage>
</organism>
<sequence>MVNQDFCDFFGGRSHIDKERRSGGDVLGNQFGDDLFFPKAENFAIRVVDVFCAEYGAGPPMVSLKESLIAESIDISTDSLRGDIELGGQVSNGNKASFSDKVDNLFVAYLDGGVFAAFGCGIA</sequence>
<dbReference type="Proteomes" id="UP001317742">
    <property type="component" value="Chromosome"/>
</dbReference>
<name>A0ABN6S0E2_9BACT</name>
<keyword evidence="2" id="KW-1185">Reference proteome</keyword>
<proteinExistence type="predicted"/>
<protein>
    <submittedName>
        <fullName evidence="1">Uncharacterized protein</fullName>
    </submittedName>
</protein>
<dbReference type="EMBL" id="AP026709">
    <property type="protein sequence ID" value="BDQ35723.1"/>
    <property type="molecule type" value="Genomic_DNA"/>
</dbReference>
<reference evidence="1 2" key="1">
    <citation type="submission" date="2022-08" db="EMBL/GenBank/DDBJ databases">
        <title>Genome Sequence of the sulphate-reducing bacterium, Pseudodesulfovibrio sp. SYK.</title>
        <authorList>
            <person name="Kondo R."/>
            <person name="Kataoka T."/>
        </authorList>
    </citation>
    <scope>NUCLEOTIDE SEQUENCE [LARGE SCALE GENOMIC DNA]</scope>
    <source>
        <strain evidence="1 2">SYK</strain>
    </source>
</reference>
<gene>
    <name evidence="1" type="ORF">SYK_00830</name>
</gene>
<evidence type="ECO:0000313" key="1">
    <source>
        <dbReference type="EMBL" id="BDQ35723.1"/>
    </source>
</evidence>
<evidence type="ECO:0000313" key="2">
    <source>
        <dbReference type="Proteomes" id="UP001317742"/>
    </source>
</evidence>